<name>A0AAN8XSK5_POLSC</name>
<dbReference type="EMBL" id="JAWJWE010000001">
    <property type="protein sequence ID" value="KAK6645416.1"/>
    <property type="molecule type" value="Genomic_DNA"/>
</dbReference>
<dbReference type="SUPFAM" id="SSF53187">
    <property type="entry name" value="Zn-dependent exopeptidases"/>
    <property type="match status" value="1"/>
</dbReference>
<dbReference type="Gene3D" id="3.40.630.10">
    <property type="entry name" value="Zn peptidases"/>
    <property type="match status" value="1"/>
</dbReference>
<reference evidence="2 3" key="1">
    <citation type="submission" date="2023-10" db="EMBL/GenBank/DDBJ databases">
        <title>Genomes of two closely related lineages of the louse Polyplax serrata with different host specificities.</title>
        <authorList>
            <person name="Martinu J."/>
            <person name="Tarabai H."/>
            <person name="Stefka J."/>
            <person name="Hypsa V."/>
        </authorList>
    </citation>
    <scope>NUCLEOTIDE SEQUENCE [LARGE SCALE GENOMIC DNA]</scope>
    <source>
        <strain evidence="2">HR10_N</strain>
    </source>
</reference>
<proteinExistence type="predicted"/>
<keyword evidence="1" id="KW-1133">Transmembrane helix</keyword>
<evidence type="ECO:0000313" key="2">
    <source>
        <dbReference type="EMBL" id="KAK6645416.1"/>
    </source>
</evidence>
<comment type="caution">
    <text evidence="2">The sequence shown here is derived from an EMBL/GenBank/DDBJ whole genome shotgun (WGS) entry which is preliminary data.</text>
</comment>
<gene>
    <name evidence="2" type="ORF">RUM43_001693</name>
</gene>
<evidence type="ECO:0000313" key="3">
    <source>
        <dbReference type="Proteomes" id="UP001372834"/>
    </source>
</evidence>
<sequence length="377" mass="43261">MFVFYHGESYDYIGSSRMIYDMENNAFPHRLQPHAQQQSSLLKLEDIGMVIELDQVTKNEIYYHSMDRISHNNETEMISDFIRALKQKLSGSSVRLSGSIGRLPPSSLQRFLKKDRNIKGVVLSSYNSTFDNIFYHSIFDTGKNLNYTYYNKTEPQPESIQRHLTDFSVAVAQSLYLTLFKTSSPSIKISNEKIITLVDELLYCYLVSPSCEIFQNVTFLKSLDDKPYSVYVGVLSNSNVTTLTGLTLAWLTGERVQKNRTACHNNETDLSRQYFWMADEGDQGVCVESLMNYSLAQSPAFVIKDYDWTSQEYSTWTESVWQEKMSARAFIKPSRKQEILSLLSGLLVFIFSFVIVYFISSKANILFNQQALRSAAC</sequence>
<keyword evidence="1" id="KW-0472">Membrane</keyword>
<dbReference type="GO" id="GO:0005886">
    <property type="term" value="C:plasma membrane"/>
    <property type="evidence" value="ECO:0007669"/>
    <property type="project" value="TreeGrafter"/>
</dbReference>
<dbReference type="AlphaFoldDB" id="A0AAN8XSK5"/>
<dbReference type="Proteomes" id="UP001372834">
    <property type="component" value="Unassembled WGS sequence"/>
</dbReference>
<accession>A0AAN8XSK5</accession>
<dbReference type="InterPro" id="IPR008710">
    <property type="entry name" value="Nicastrin"/>
</dbReference>
<dbReference type="PANTHER" id="PTHR21092">
    <property type="entry name" value="NICASTRIN"/>
    <property type="match status" value="1"/>
</dbReference>
<keyword evidence="1" id="KW-0812">Transmembrane</keyword>
<protein>
    <recommendedName>
        <fullName evidence="4">Nicastrin</fullName>
    </recommendedName>
</protein>
<feature type="transmembrane region" description="Helical" evidence="1">
    <location>
        <begin position="339"/>
        <end position="359"/>
    </location>
</feature>
<evidence type="ECO:0000256" key="1">
    <source>
        <dbReference type="SAM" id="Phobius"/>
    </source>
</evidence>
<evidence type="ECO:0008006" key="4">
    <source>
        <dbReference type="Google" id="ProtNLM"/>
    </source>
</evidence>
<dbReference type="GO" id="GO:0016485">
    <property type="term" value="P:protein processing"/>
    <property type="evidence" value="ECO:0007669"/>
    <property type="project" value="InterPro"/>
</dbReference>
<dbReference type="GO" id="GO:0007220">
    <property type="term" value="P:Notch receptor processing"/>
    <property type="evidence" value="ECO:0007669"/>
    <property type="project" value="TreeGrafter"/>
</dbReference>
<organism evidence="2 3">
    <name type="scientific">Polyplax serrata</name>
    <name type="common">Common mouse louse</name>
    <dbReference type="NCBI Taxonomy" id="468196"/>
    <lineage>
        <taxon>Eukaryota</taxon>
        <taxon>Metazoa</taxon>
        <taxon>Ecdysozoa</taxon>
        <taxon>Arthropoda</taxon>
        <taxon>Hexapoda</taxon>
        <taxon>Insecta</taxon>
        <taxon>Pterygota</taxon>
        <taxon>Neoptera</taxon>
        <taxon>Paraneoptera</taxon>
        <taxon>Psocodea</taxon>
        <taxon>Troctomorpha</taxon>
        <taxon>Phthiraptera</taxon>
        <taxon>Anoplura</taxon>
        <taxon>Polyplacidae</taxon>
        <taxon>Polyplax</taxon>
    </lineage>
</organism>
<dbReference type="PANTHER" id="PTHR21092:SF0">
    <property type="entry name" value="NICASTRIN"/>
    <property type="match status" value="1"/>
</dbReference>
<dbReference type="Pfam" id="PF05450">
    <property type="entry name" value="Nicastrin"/>
    <property type="match status" value="1"/>
</dbReference>